<dbReference type="InterPro" id="IPR036034">
    <property type="entry name" value="PDZ_sf"/>
</dbReference>
<organism evidence="7 8">
    <name type="scientific">Oreochromis niloticus</name>
    <name type="common">Nile tilapia</name>
    <name type="synonym">Tilapia nilotica</name>
    <dbReference type="NCBI Taxonomy" id="8128"/>
    <lineage>
        <taxon>Eukaryota</taxon>
        <taxon>Metazoa</taxon>
        <taxon>Chordata</taxon>
        <taxon>Craniata</taxon>
        <taxon>Vertebrata</taxon>
        <taxon>Euteleostomi</taxon>
        <taxon>Actinopterygii</taxon>
        <taxon>Neopterygii</taxon>
        <taxon>Teleostei</taxon>
        <taxon>Neoteleostei</taxon>
        <taxon>Acanthomorphata</taxon>
        <taxon>Ovalentaria</taxon>
        <taxon>Cichlomorphae</taxon>
        <taxon>Cichliformes</taxon>
        <taxon>Cichlidae</taxon>
        <taxon>African cichlids</taxon>
        <taxon>Pseudocrenilabrinae</taxon>
        <taxon>Oreochromini</taxon>
        <taxon>Oreochromis</taxon>
    </lineage>
</organism>
<protein>
    <submittedName>
        <fullName evidence="7">Whirlin</fullName>
    </submittedName>
</protein>
<dbReference type="CDD" id="cd07356">
    <property type="entry name" value="HN_L-whirlin_R1_like"/>
    <property type="match status" value="1"/>
</dbReference>
<reference evidence="8" key="1">
    <citation type="submission" date="2012-01" db="EMBL/GenBank/DDBJ databases">
        <title>The Genome Sequence of Oreochromis niloticus (Nile Tilapia).</title>
        <authorList>
            <consortium name="Broad Institute Genome Assembly Team"/>
            <consortium name="Broad Institute Sequencing Platform"/>
            <person name="Di Palma F."/>
            <person name="Johnson J."/>
            <person name="Lander E.S."/>
            <person name="Lindblad-Toh K."/>
        </authorList>
    </citation>
    <scope>NUCLEOTIDE SEQUENCE [LARGE SCALE GENOMIC DNA]</scope>
</reference>
<dbReference type="GeneTree" id="ENSGT00950000183002"/>
<dbReference type="Gene3D" id="2.30.42.10">
    <property type="match status" value="2"/>
</dbReference>
<reference evidence="7" key="2">
    <citation type="submission" date="2025-08" db="UniProtKB">
        <authorList>
            <consortium name="Ensembl"/>
        </authorList>
    </citation>
    <scope>IDENTIFICATION</scope>
</reference>
<dbReference type="GO" id="GO:0007605">
    <property type="term" value="P:sensory perception of sound"/>
    <property type="evidence" value="ECO:0007669"/>
    <property type="project" value="TreeGrafter"/>
</dbReference>
<keyword evidence="5" id="KW-1133">Transmembrane helix</keyword>
<gene>
    <name evidence="7" type="primary">WHRN</name>
    <name evidence="7" type="synonym">LOC100690328</name>
</gene>
<name>A0A669BPW3_ORENI</name>
<dbReference type="InterPro" id="IPR051844">
    <property type="entry name" value="USH2_Complex_Protein"/>
</dbReference>
<dbReference type="SMART" id="SM00228">
    <property type="entry name" value="PDZ"/>
    <property type="match status" value="2"/>
</dbReference>
<dbReference type="Ensembl" id="ENSONIT00000054562.1">
    <property type="protein sequence ID" value="ENSONIP00000037413.1"/>
    <property type="gene ID" value="ENSONIG00000031031.1"/>
</dbReference>
<dbReference type="Pfam" id="PF00595">
    <property type="entry name" value="PDZ"/>
    <property type="match status" value="2"/>
</dbReference>
<evidence type="ECO:0000256" key="1">
    <source>
        <dbReference type="ARBA" id="ARBA00004316"/>
    </source>
</evidence>
<evidence type="ECO:0000256" key="4">
    <source>
        <dbReference type="SAM" id="MobiDB-lite"/>
    </source>
</evidence>
<dbReference type="InParanoid" id="A0A669BPW3"/>
<feature type="region of interest" description="Disordered" evidence="4">
    <location>
        <begin position="735"/>
        <end position="760"/>
    </location>
</feature>
<dbReference type="FunFam" id="2.30.42.10:FF:000111">
    <property type="entry name" value="Whirlin a"/>
    <property type="match status" value="1"/>
</dbReference>
<feature type="region of interest" description="Disordered" evidence="4">
    <location>
        <begin position="620"/>
        <end position="652"/>
    </location>
</feature>
<accession>A0A669BPW3</accession>
<dbReference type="Gene3D" id="1.20.1160.20">
    <property type="match status" value="2"/>
</dbReference>
<dbReference type="PROSITE" id="PS50106">
    <property type="entry name" value="PDZ"/>
    <property type="match status" value="2"/>
</dbReference>
<dbReference type="GO" id="GO:0002142">
    <property type="term" value="C:stereocilia ankle link complex"/>
    <property type="evidence" value="ECO:0007669"/>
    <property type="project" value="TreeGrafter"/>
</dbReference>
<dbReference type="SUPFAM" id="SSF50156">
    <property type="entry name" value="PDZ domain-like"/>
    <property type="match status" value="2"/>
</dbReference>
<evidence type="ECO:0000313" key="7">
    <source>
        <dbReference type="Ensembl" id="ENSONIP00000037413.1"/>
    </source>
</evidence>
<feature type="transmembrane region" description="Helical" evidence="5">
    <location>
        <begin position="1018"/>
        <end position="1042"/>
    </location>
</feature>
<dbReference type="PANTHER" id="PTHR23116">
    <property type="entry name" value="PDZ DOMAIN CONTAINING WHIRLIN AND HARMONIN-RELATED"/>
    <property type="match status" value="1"/>
</dbReference>
<dbReference type="GO" id="GO:0060088">
    <property type="term" value="P:auditory receptor cell stereocilium organization"/>
    <property type="evidence" value="ECO:0007669"/>
    <property type="project" value="TreeGrafter"/>
</dbReference>
<dbReference type="GO" id="GO:0032426">
    <property type="term" value="C:stereocilium tip"/>
    <property type="evidence" value="ECO:0007669"/>
    <property type="project" value="TreeGrafter"/>
</dbReference>
<proteinExistence type="predicted"/>
<evidence type="ECO:0000256" key="2">
    <source>
        <dbReference type="ARBA" id="ARBA00022737"/>
    </source>
</evidence>
<dbReference type="GO" id="GO:0001917">
    <property type="term" value="C:photoreceptor inner segment"/>
    <property type="evidence" value="ECO:0007669"/>
    <property type="project" value="TreeGrafter"/>
</dbReference>
<feature type="compositionally biased region" description="Pro residues" evidence="4">
    <location>
        <begin position="743"/>
        <end position="759"/>
    </location>
</feature>
<dbReference type="Proteomes" id="UP000005207">
    <property type="component" value="Linkage group LG12"/>
</dbReference>
<feature type="region of interest" description="Disordered" evidence="4">
    <location>
        <begin position="791"/>
        <end position="862"/>
    </location>
</feature>
<dbReference type="InterPro" id="IPR001478">
    <property type="entry name" value="PDZ"/>
</dbReference>
<keyword evidence="8" id="KW-1185">Reference proteome</keyword>
<feature type="transmembrane region" description="Helical" evidence="5">
    <location>
        <begin position="991"/>
        <end position="1011"/>
    </location>
</feature>
<dbReference type="OMA" id="GHQNSPN"/>
<keyword evidence="5" id="KW-0472">Membrane</keyword>
<dbReference type="FunFam" id="1.20.1160.20:FF:000003">
    <property type="entry name" value="Whirlin a"/>
    <property type="match status" value="1"/>
</dbReference>
<dbReference type="GO" id="GO:0005886">
    <property type="term" value="C:plasma membrane"/>
    <property type="evidence" value="ECO:0007669"/>
    <property type="project" value="TreeGrafter"/>
</dbReference>
<feature type="compositionally biased region" description="Low complexity" evidence="4">
    <location>
        <begin position="399"/>
        <end position="422"/>
    </location>
</feature>
<evidence type="ECO:0000259" key="6">
    <source>
        <dbReference type="PROSITE" id="PS50106"/>
    </source>
</evidence>
<keyword evidence="3" id="KW-0966">Cell projection</keyword>
<dbReference type="AlphaFoldDB" id="A0A669BPW3"/>
<evidence type="ECO:0000256" key="5">
    <source>
        <dbReference type="SAM" id="Phobius"/>
    </source>
</evidence>
<evidence type="ECO:0000256" key="3">
    <source>
        <dbReference type="ARBA" id="ARBA00023273"/>
    </source>
</evidence>
<evidence type="ECO:0000313" key="8">
    <source>
        <dbReference type="Proteomes" id="UP000005207"/>
    </source>
</evidence>
<feature type="domain" description="PDZ" evidence="6">
    <location>
        <begin position="168"/>
        <end position="237"/>
    </location>
</feature>
<dbReference type="InterPro" id="IPR047056">
    <property type="entry name" value="Whirlin_HN-like_dom1"/>
</dbReference>
<dbReference type="FunFam" id="2.30.42.10:FF:000087">
    <property type="entry name" value="Whirlin a"/>
    <property type="match status" value="1"/>
</dbReference>
<keyword evidence="2" id="KW-0677">Repeat</keyword>
<dbReference type="GO" id="GO:0005929">
    <property type="term" value="C:cilium"/>
    <property type="evidence" value="ECO:0007669"/>
    <property type="project" value="TreeGrafter"/>
</dbReference>
<feature type="domain" description="PDZ" evidence="6">
    <location>
        <begin position="293"/>
        <end position="361"/>
    </location>
</feature>
<sequence length="1090" mass="118612">MSADLESVSLNTSLNSIVLGGRALSTNVRRLHKALNTLLNDREREQFIHCLNVYHAKRNVFDLVQTLKVILNTPDKRHLLPMLRLVIPRSDQLLFDQYTSEGLYLKSDLIPSNGIAEDFVGEVDSAASSIPEQVLSSSGCPDGLSAAAELSACVVPPFCEGPFGDTRKVTLTRSRSHEGLGFSVRGGSEHGVGIYVSLVEPGSSAEREGLRVGDQIVAANDILFDKVTHIEAVKVLKGCKTLNISVCSMGPTPGGYITNNLYSWVDPQGRSVSPPPDSQEDSQRHGHRMEERTVNLNMEGGRSLGLMIRGGAEYGLGIYITGVDPGSAADIGGLKVGDQILEINGQSFVTISHDEAVHILKTGYHLLMKVRDVARVPHACTVVDEPKWISSRGIIESSAPANPSSVPNTTISGGIHDSGSSSNCCTRPSSARATPVLGKPAGCRGVGPPSAQVSLEQQAYMLLTEPERQTMAYYLQEYQEGHIGVGSLTMALFELFNTHAKLSMLSEMRRLVAPQDLEVYDGLVLQHGREAHQSWCGGLEVWQSQGHCSHIAPMIHDAEQTIPAMDEKQASSEPFPPFRAASVQSQRRPFMEKELNCKPSAKVVQPISCLLVTGPTHLLQDSPHKPIKSLPTSQHQPKPASPHHACPGPTHYTSLNSLQHTCQNSFQLSDSEHHNNPHFDYHVHHHSQPISGHHTCPGFLHHRDFPSSAKPEASIKFSSRSSSYEKSSVLSTSASSSKAATPLPSPQPSHHPSPCPSPCPSLITPATPPFSTDQRCSPALTQKVMVTERNRLSADARPQQRGATLSQLSDSGQTLSEDSGVDIAEAGGFSKDGSPRPSKNHRTHLEQPGFHALSPGIGRQSPLPVPGPTAVLVRVLKNSNTLGIAIEGGGSTRQPLPRIVSIQVRKHSKVSSKSLFKVFQATKCFETAKKFKTLNKHPLSPLWLVHPSSLNLGCCPWDLLEPLTGLGSHCTECSDYHCYLHPLIKLFTEPLMLFKLLVFLLPDVAFIWYHYVHHYGCLLCLSTITMSGWLAITILSVCIWKSNNILARSFSTTLEGVSYFDLGTSRPFDTDVSVYYAGHFVMAFHVCPVC</sequence>
<dbReference type="CDD" id="cd06741">
    <property type="entry name" value="PDZ2_FL-whirlin"/>
    <property type="match status" value="1"/>
</dbReference>
<dbReference type="PANTHER" id="PTHR23116:SF37">
    <property type="entry name" value="WHIRLIN"/>
    <property type="match status" value="1"/>
</dbReference>
<reference evidence="7" key="3">
    <citation type="submission" date="2025-09" db="UniProtKB">
        <authorList>
            <consortium name="Ensembl"/>
        </authorList>
    </citation>
    <scope>IDENTIFICATION</scope>
</reference>
<comment type="subcellular location">
    <subcellularLocation>
        <location evidence="1">Cell projection</location>
    </subcellularLocation>
</comment>
<feature type="compositionally biased region" description="Polar residues" evidence="4">
    <location>
        <begin position="801"/>
        <end position="817"/>
    </location>
</feature>
<feature type="region of interest" description="Disordered" evidence="4">
    <location>
        <begin position="399"/>
        <end position="431"/>
    </location>
</feature>
<dbReference type="CDD" id="cd06740">
    <property type="entry name" value="PDZ1_FL-whirlin"/>
    <property type="match status" value="1"/>
</dbReference>
<keyword evidence="5" id="KW-0812">Transmembrane</keyword>
<feature type="region of interest" description="Disordered" evidence="4">
    <location>
        <begin position="267"/>
        <end position="289"/>
    </location>
</feature>